<accession>A0ACB5RWD1</accession>
<reference evidence="1" key="1">
    <citation type="submission" date="2024-09" db="EMBL/GenBank/DDBJ databases">
        <title>Draft Genome Sequences of Neofusicoccum parvum.</title>
        <authorList>
            <person name="Ashida A."/>
            <person name="Camagna M."/>
            <person name="Tanaka A."/>
            <person name="Takemoto D."/>
        </authorList>
    </citation>
    <scope>NUCLEOTIDE SEQUENCE</scope>
    <source>
        <strain evidence="1">PPO83</strain>
    </source>
</reference>
<evidence type="ECO:0000313" key="1">
    <source>
        <dbReference type="EMBL" id="GME24827.1"/>
    </source>
</evidence>
<comment type="caution">
    <text evidence="1">The sequence shown here is derived from an EMBL/GenBank/DDBJ whole genome shotgun (WGS) entry which is preliminary data.</text>
</comment>
<keyword evidence="2" id="KW-1185">Reference proteome</keyword>
<protein>
    <submittedName>
        <fullName evidence="1">Phd finger family protein</fullName>
    </submittedName>
</protein>
<gene>
    <name evidence="1" type="primary">g5966</name>
    <name evidence="1" type="ORF">NpPPO83_00005966</name>
</gene>
<dbReference type="EMBL" id="BSXG01000015">
    <property type="protein sequence ID" value="GME24827.1"/>
    <property type="molecule type" value="Genomic_DNA"/>
</dbReference>
<sequence length="87" mass="9357">MHFYTFAFALLSAALAVKATPLASPDAAAPCNKDFSQEACGACHFFRQCLDSRTNAWIVPCKACDSTSWCDCTAPPGHNDPPFGEQL</sequence>
<evidence type="ECO:0000313" key="2">
    <source>
        <dbReference type="Proteomes" id="UP001165186"/>
    </source>
</evidence>
<organism evidence="1 2">
    <name type="scientific">Neofusicoccum parvum</name>
    <dbReference type="NCBI Taxonomy" id="310453"/>
    <lineage>
        <taxon>Eukaryota</taxon>
        <taxon>Fungi</taxon>
        <taxon>Dikarya</taxon>
        <taxon>Ascomycota</taxon>
        <taxon>Pezizomycotina</taxon>
        <taxon>Dothideomycetes</taxon>
        <taxon>Dothideomycetes incertae sedis</taxon>
        <taxon>Botryosphaeriales</taxon>
        <taxon>Botryosphaeriaceae</taxon>
        <taxon>Neofusicoccum</taxon>
    </lineage>
</organism>
<dbReference type="Proteomes" id="UP001165186">
    <property type="component" value="Unassembled WGS sequence"/>
</dbReference>
<name>A0ACB5RWD1_9PEZI</name>
<proteinExistence type="predicted"/>